<comment type="caution">
    <text evidence="6">The sequence shown here is derived from an EMBL/GenBank/DDBJ whole genome shotgun (WGS) entry which is preliminary data.</text>
</comment>
<reference evidence="6" key="1">
    <citation type="submission" date="2022-11" db="EMBL/GenBank/DDBJ databases">
        <title>Robbsia betulipollinis sp. nov., isolated from pollen of birch (Betula pendula).</title>
        <authorList>
            <person name="Shi H."/>
            <person name="Ambika Manirajan B."/>
            <person name="Ratering S."/>
            <person name="Geissler-Plaum R."/>
            <person name="Schnell S."/>
        </authorList>
    </citation>
    <scope>NUCLEOTIDE SEQUENCE</scope>
    <source>
        <strain evidence="6">Bb-Pol-6</strain>
    </source>
</reference>
<feature type="transmembrane region" description="Helical" evidence="5">
    <location>
        <begin position="33"/>
        <end position="57"/>
    </location>
</feature>
<dbReference type="EMBL" id="JAPMXC010000002">
    <property type="protein sequence ID" value="MCY0388044.1"/>
    <property type="molecule type" value="Genomic_DNA"/>
</dbReference>
<dbReference type="InterPro" id="IPR012451">
    <property type="entry name" value="DUF1656"/>
</dbReference>
<dbReference type="Pfam" id="PF07869">
    <property type="entry name" value="DUF1656"/>
    <property type="match status" value="1"/>
</dbReference>
<keyword evidence="4 5" id="KW-0472">Membrane</keyword>
<accession>A0ABT3ZNC5</accession>
<name>A0ABT3ZNC5_9BURK</name>
<keyword evidence="2 5" id="KW-0812">Transmembrane</keyword>
<evidence type="ECO:0000256" key="4">
    <source>
        <dbReference type="ARBA" id="ARBA00023136"/>
    </source>
</evidence>
<feature type="transmembrane region" description="Helical" evidence="5">
    <location>
        <begin position="69"/>
        <end position="88"/>
    </location>
</feature>
<proteinExistence type="predicted"/>
<gene>
    <name evidence="6" type="ORF">OVY01_12515</name>
</gene>
<keyword evidence="1" id="KW-1003">Cell membrane</keyword>
<organism evidence="6 7">
    <name type="scientific">Robbsia betulipollinis</name>
    <dbReference type="NCBI Taxonomy" id="2981849"/>
    <lineage>
        <taxon>Bacteria</taxon>
        <taxon>Pseudomonadati</taxon>
        <taxon>Pseudomonadota</taxon>
        <taxon>Betaproteobacteria</taxon>
        <taxon>Burkholderiales</taxon>
        <taxon>Burkholderiaceae</taxon>
        <taxon>Robbsia</taxon>
    </lineage>
</organism>
<sequence>MSDLTSTLPGWLTLLHRWLASWTLPRETSLGGAYVPTLMVVFVGCGALTWLIDLGLARAGAYRFIWHPPLFRISLFVCLLSVAGLALYG</sequence>
<evidence type="ECO:0000256" key="1">
    <source>
        <dbReference type="ARBA" id="ARBA00022475"/>
    </source>
</evidence>
<evidence type="ECO:0000256" key="3">
    <source>
        <dbReference type="ARBA" id="ARBA00022989"/>
    </source>
</evidence>
<dbReference type="Proteomes" id="UP001082899">
    <property type="component" value="Unassembled WGS sequence"/>
</dbReference>
<keyword evidence="3 5" id="KW-1133">Transmembrane helix</keyword>
<evidence type="ECO:0000256" key="5">
    <source>
        <dbReference type="SAM" id="Phobius"/>
    </source>
</evidence>
<evidence type="ECO:0000313" key="7">
    <source>
        <dbReference type="Proteomes" id="UP001082899"/>
    </source>
</evidence>
<keyword evidence="7" id="KW-1185">Reference proteome</keyword>
<evidence type="ECO:0000313" key="6">
    <source>
        <dbReference type="EMBL" id="MCY0388044.1"/>
    </source>
</evidence>
<protein>
    <submittedName>
        <fullName evidence="6">DUF1656 domain-containing protein</fullName>
    </submittedName>
</protein>
<dbReference type="RefSeq" id="WP_267847929.1">
    <property type="nucleotide sequence ID" value="NZ_JAPMXC010000002.1"/>
</dbReference>
<evidence type="ECO:0000256" key="2">
    <source>
        <dbReference type="ARBA" id="ARBA00022692"/>
    </source>
</evidence>